<evidence type="ECO:0000313" key="3">
    <source>
        <dbReference type="EMBL" id="HGT46935.1"/>
    </source>
</evidence>
<dbReference type="GO" id="GO:0003700">
    <property type="term" value="F:DNA-binding transcription factor activity"/>
    <property type="evidence" value="ECO:0007669"/>
    <property type="project" value="InterPro"/>
</dbReference>
<dbReference type="InterPro" id="IPR047057">
    <property type="entry name" value="MerR_fam"/>
</dbReference>
<keyword evidence="1" id="KW-0238">DNA-binding</keyword>
<dbReference type="SMART" id="SM00422">
    <property type="entry name" value="HTH_MERR"/>
    <property type="match status" value="1"/>
</dbReference>
<dbReference type="InterPro" id="IPR000551">
    <property type="entry name" value="MerR-type_HTH_dom"/>
</dbReference>
<dbReference type="PROSITE" id="PS50937">
    <property type="entry name" value="HTH_MERR_2"/>
    <property type="match status" value="1"/>
</dbReference>
<gene>
    <name evidence="3" type="ORF">ENS56_02760</name>
</gene>
<dbReference type="EMBL" id="DSVI01000004">
    <property type="protein sequence ID" value="HGT46935.1"/>
    <property type="molecule type" value="Genomic_DNA"/>
</dbReference>
<dbReference type="InterPro" id="IPR009061">
    <property type="entry name" value="DNA-bd_dom_put_sf"/>
</dbReference>
<organism evidence="3">
    <name type="scientific">Ignavibacterium album</name>
    <dbReference type="NCBI Taxonomy" id="591197"/>
    <lineage>
        <taxon>Bacteria</taxon>
        <taxon>Pseudomonadati</taxon>
        <taxon>Ignavibacteriota</taxon>
        <taxon>Ignavibacteria</taxon>
        <taxon>Ignavibacteriales</taxon>
        <taxon>Ignavibacteriaceae</taxon>
        <taxon>Ignavibacterium</taxon>
    </lineage>
</organism>
<protein>
    <submittedName>
        <fullName evidence="3">MerR family transcriptional regulator</fullName>
    </submittedName>
</protein>
<dbReference type="Gene3D" id="1.10.1660.10">
    <property type="match status" value="1"/>
</dbReference>
<feature type="domain" description="HTH merR-type" evidence="2">
    <location>
        <begin position="11"/>
        <end position="80"/>
    </location>
</feature>
<proteinExistence type="predicted"/>
<dbReference type="GO" id="GO:0003677">
    <property type="term" value="F:DNA binding"/>
    <property type="evidence" value="ECO:0007669"/>
    <property type="project" value="UniProtKB-KW"/>
</dbReference>
<comment type="caution">
    <text evidence="3">The sequence shown here is derived from an EMBL/GenBank/DDBJ whole genome shotgun (WGS) entry which is preliminary data.</text>
</comment>
<evidence type="ECO:0000259" key="2">
    <source>
        <dbReference type="PROSITE" id="PS50937"/>
    </source>
</evidence>
<dbReference type="PANTHER" id="PTHR30204">
    <property type="entry name" value="REDOX-CYCLING DRUG-SENSING TRANSCRIPTIONAL ACTIVATOR SOXR"/>
    <property type="match status" value="1"/>
</dbReference>
<reference evidence="3" key="1">
    <citation type="journal article" date="2020" name="mSystems">
        <title>Genome- and Community-Level Interaction Insights into Carbon Utilization and Element Cycling Functions of Hydrothermarchaeota in Hydrothermal Sediment.</title>
        <authorList>
            <person name="Zhou Z."/>
            <person name="Liu Y."/>
            <person name="Xu W."/>
            <person name="Pan J."/>
            <person name="Luo Z.H."/>
            <person name="Li M."/>
        </authorList>
    </citation>
    <scope>NUCLEOTIDE SEQUENCE [LARGE SCALE GENOMIC DNA]</scope>
    <source>
        <strain evidence="3">SpSt-500</strain>
    </source>
</reference>
<accession>A0A832DF95</accession>
<sequence>MFYEIPVDEPIFPIRTAAKMLNISVHTLRMYEKENLIIPFKKSTNHRLYSASDIERIKCLRNAINEMKISINGIKAIYSMMPCWEYIGCSEEERNNCPAYSSHTEPCWASKGESTICAKKECRNCDVYNKFSECSNIKSFIKNLSRVK</sequence>
<dbReference type="Pfam" id="PF13411">
    <property type="entry name" value="MerR_1"/>
    <property type="match status" value="1"/>
</dbReference>
<dbReference type="AlphaFoldDB" id="A0A832DF95"/>
<name>A0A832DF95_9BACT</name>
<dbReference type="SUPFAM" id="SSF46955">
    <property type="entry name" value="Putative DNA-binding domain"/>
    <property type="match status" value="1"/>
</dbReference>
<dbReference type="PANTHER" id="PTHR30204:SF58">
    <property type="entry name" value="HTH-TYPE TRANSCRIPTIONAL REGULATOR YFMP"/>
    <property type="match status" value="1"/>
</dbReference>
<evidence type="ECO:0000256" key="1">
    <source>
        <dbReference type="ARBA" id="ARBA00023125"/>
    </source>
</evidence>